<dbReference type="InterPro" id="IPR045192">
    <property type="entry name" value="AP180-like"/>
</dbReference>
<gene>
    <name evidence="11" type="ORF">KSP39_PZI004522</name>
</gene>
<evidence type="ECO:0000313" key="12">
    <source>
        <dbReference type="Proteomes" id="UP001418222"/>
    </source>
</evidence>
<dbReference type="GO" id="GO:0005905">
    <property type="term" value="C:clathrin-coated pit"/>
    <property type="evidence" value="ECO:0007669"/>
    <property type="project" value="UniProtKB-SubCell"/>
</dbReference>
<dbReference type="InterPro" id="IPR011417">
    <property type="entry name" value="ANTH_dom"/>
</dbReference>
<dbReference type="GO" id="GO:0005545">
    <property type="term" value="F:1-phosphatidylinositol binding"/>
    <property type="evidence" value="ECO:0007669"/>
    <property type="project" value="InterPro"/>
</dbReference>
<dbReference type="PANTHER" id="PTHR22951">
    <property type="entry name" value="CLATHRIN ASSEMBLY PROTEIN"/>
    <property type="match status" value="1"/>
</dbReference>
<dbReference type="FunFam" id="1.20.58.150:FF:000005">
    <property type="entry name" value="putative clathrin assembly protein At2g25430"/>
    <property type="match status" value="1"/>
</dbReference>
<comment type="subcellular location">
    <subcellularLocation>
        <location evidence="1">Cytoplasmic vesicle</location>
        <location evidence="1">Clathrin-coated vesicle</location>
    </subcellularLocation>
    <subcellularLocation>
        <location evidence="2">Golgi apparatus</location>
    </subcellularLocation>
    <subcellularLocation>
        <location evidence="3">Membrane</location>
        <location evidence="3">Clathrin-coated pit</location>
    </subcellularLocation>
</comment>
<keyword evidence="5" id="KW-0333">Golgi apparatus</keyword>
<dbReference type="GO" id="GO:0005546">
    <property type="term" value="F:phosphatidylinositol-4,5-bisphosphate binding"/>
    <property type="evidence" value="ECO:0007669"/>
    <property type="project" value="TreeGrafter"/>
</dbReference>
<dbReference type="GO" id="GO:0000149">
    <property type="term" value="F:SNARE binding"/>
    <property type="evidence" value="ECO:0007669"/>
    <property type="project" value="TreeGrafter"/>
</dbReference>
<reference evidence="11 12" key="1">
    <citation type="journal article" date="2022" name="Nat. Plants">
        <title>Genomes of leafy and leafless Platanthera orchids illuminate the evolution of mycoheterotrophy.</title>
        <authorList>
            <person name="Li M.H."/>
            <person name="Liu K.W."/>
            <person name="Li Z."/>
            <person name="Lu H.C."/>
            <person name="Ye Q.L."/>
            <person name="Zhang D."/>
            <person name="Wang J.Y."/>
            <person name="Li Y.F."/>
            <person name="Zhong Z.M."/>
            <person name="Liu X."/>
            <person name="Yu X."/>
            <person name="Liu D.K."/>
            <person name="Tu X.D."/>
            <person name="Liu B."/>
            <person name="Hao Y."/>
            <person name="Liao X.Y."/>
            <person name="Jiang Y.T."/>
            <person name="Sun W.H."/>
            <person name="Chen J."/>
            <person name="Chen Y.Q."/>
            <person name="Ai Y."/>
            <person name="Zhai J.W."/>
            <person name="Wu S.S."/>
            <person name="Zhou Z."/>
            <person name="Hsiao Y.Y."/>
            <person name="Wu W.L."/>
            <person name="Chen Y.Y."/>
            <person name="Lin Y.F."/>
            <person name="Hsu J.L."/>
            <person name="Li C.Y."/>
            <person name="Wang Z.W."/>
            <person name="Zhao X."/>
            <person name="Zhong W.Y."/>
            <person name="Ma X.K."/>
            <person name="Ma L."/>
            <person name="Huang J."/>
            <person name="Chen G.Z."/>
            <person name="Huang M.Z."/>
            <person name="Huang L."/>
            <person name="Peng D.H."/>
            <person name="Luo Y.B."/>
            <person name="Zou S.Q."/>
            <person name="Chen S.P."/>
            <person name="Lan S."/>
            <person name="Tsai W.C."/>
            <person name="Van de Peer Y."/>
            <person name="Liu Z.J."/>
        </authorList>
    </citation>
    <scope>NUCLEOTIDE SEQUENCE [LARGE SCALE GENOMIC DNA]</scope>
    <source>
        <strain evidence="11">Lor287</strain>
    </source>
</reference>
<comment type="caution">
    <text evidence="11">The sequence shown here is derived from an EMBL/GenBank/DDBJ whole genome shotgun (WGS) entry which is preliminary data.</text>
</comment>
<feature type="domain" description="ENTH" evidence="10">
    <location>
        <begin position="31"/>
        <end position="145"/>
    </location>
</feature>
<dbReference type="GO" id="GO:0048268">
    <property type="term" value="P:clathrin coat assembly"/>
    <property type="evidence" value="ECO:0007669"/>
    <property type="project" value="InterPro"/>
</dbReference>
<evidence type="ECO:0000256" key="3">
    <source>
        <dbReference type="ARBA" id="ARBA00004600"/>
    </source>
</evidence>
<dbReference type="GO" id="GO:0032050">
    <property type="term" value="F:clathrin heavy chain binding"/>
    <property type="evidence" value="ECO:0007669"/>
    <property type="project" value="TreeGrafter"/>
</dbReference>
<keyword evidence="12" id="KW-1185">Reference proteome</keyword>
<dbReference type="GO" id="GO:0006900">
    <property type="term" value="P:vesicle budding from membrane"/>
    <property type="evidence" value="ECO:0007669"/>
    <property type="project" value="TreeGrafter"/>
</dbReference>
<dbReference type="GO" id="GO:0005794">
    <property type="term" value="C:Golgi apparatus"/>
    <property type="evidence" value="ECO:0007669"/>
    <property type="project" value="UniProtKB-SubCell"/>
</dbReference>
<evidence type="ECO:0000256" key="4">
    <source>
        <dbReference type="ARBA" id="ARBA00022583"/>
    </source>
</evidence>
<evidence type="ECO:0000256" key="8">
    <source>
        <dbReference type="ARBA" id="ARBA00023329"/>
    </source>
</evidence>
<dbReference type="InterPro" id="IPR048050">
    <property type="entry name" value="ANTH_N_plant"/>
</dbReference>
<dbReference type="EMBL" id="JBBWWQ010000003">
    <property type="protein sequence ID" value="KAK8950889.1"/>
    <property type="molecule type" value="Genomic_DNA"/>
</dbReference>
<dbReference type="GO" id="GO:0072583">
    <property type="term" value="P:clathrin-dependent endocytosis"/>
    <property type="evidence" value="ECO:0007669"/>
    <property type="project" value="InterPro"/>
</dbReference>
<protein>
    <submittedName>
        <fullName evidence="11">Clathrin assembly protein</fullName>
    </submittedName>
</protein>
<keyword evidence="7" id="KW-0168">Coated pit</keyword>
<evidence type="ECO:0000256" key="7">
    <source>
        <dbReference type="ARBA" id="ARBA00023176"/>
    </source>
</evidence>
<dbReference type="InterPro" id="IPR008942">
    <property type="entry name" value="ENTH_VHS"/>
</dbReference>
<evidence type="ECO:0000259" key="10">
    <source>
        <dbReference type="SMART" id="SM00273"/>
    </source>
</evidence>
<evidence type="ECO:0000256" key="1">
    <source>
        <dbReference type="ARBA" id="ARBA00004132"/>
    </source>
</evidence>
<dbReference type="InterPro" id="IPR014712">
    <property type="entry name" value="ANTH_dom_sf"/>
</dbReference>
<keyword evidence="6" id="KW-0472">Membrane</keyword>
<evidence type="ECO:0000256" key="6">
    <source>
        <dbReference type="ARBA" id="ARBA00023136"/>
    </source>
</evidence>
<evidence type="ECO:0000256" key="5">
    <source>
        <dbReference type="ARBA" id="ARBA00023034"/>
    </source>
</evidence>
<dbReference type="Gene3D" id="1.20.58.150">
    <property type="entry name" value="ANTH domain"/>
    <property type="match status" value="1"/>
</dbReference>
<keyword evidence="4" id="KW-0254">Endocytosis</keyword>
<evidence type="ECO:0000256" key="2">
    <source>
        <dbReference type="ARBA" id="ARBA00004555"/>
    </source>
</evidence>
<dbReference type="SMART" id="SM00273">
    <property type="entry name" value="ENTH"/>
    <property type="match status" value="1"/>
</dbReference>
<dbReference type="PANTHER" id="PTHR22951:SF12">
    <property type="entry name" value="OS05G0426100 PROTEIN"/>
    <property type="match status" value="1"/>
</dbReference>
<dbReference type="SUPFAM" id="SSF48464">
    <property type="entry name" value="ENTH/VHS domain"/>
    <property type="match status" value="1"/>
</dbReference>
<name>A0AAP0GBV8_9ASPA</name>
<organism evidence="11 12">
    <name type="scientific">Platanthera zijinensis</name>
    <dbReference type="NCBI Taxonomy" id="2320716"/>
    <lineage>
        <taxon>Eukaryota</taxon>
        <taxon>Viridiplantae</taxon>
        <taxon>Streptophyta</taxon>
        <taxon>Embryophyta</taxon>
        <taxon>Tracheophyta</taxon>
        <taxon>Spermatophyta</taxon>
        <taxon>Magnoliopsida</taxon>
        <taxon>Liliopsida</taxon>
        <taxon>Asparagales</taxon>
        <taxon>Orchidaceae</taxon>
        <taxon>Orchidoideae</taxon>
        <taxon>Orchideae</taxon>
        <taxon>Orchidinae</taxon>
        <taxon>Platanthera</taxon>
    </lineage>
</organism>
<dbReference type="SUPFAM" id="SSF89009">
    <property type="entry name" value="GAT-like domain"/>
    <property type="match status" value="1"/>
</dbReference>
<dbReference type="InterPro" id="IPR013809">
    <property type="entry name" value="ENTH"/>
</dbReference>
<accession>A0AAP0GBV8</accession>
<feature type="region of interest" description="Disordered" evidence="9">
    <location>
        <begin position="227"/>
        <end position="247"/>
    </location>
</feature>
<sequence>MALSSIDRAIGSVKDKTNIGLAKLGSSTTLAELEIAVVKATRHDEHPADEKHVHVILALTSYSRASIAAGTRRWAVALKTLVVVHRLLAHGDPAVEEELFFAPRRVTQMPCMREFRGGGCKCSAAAQTSRIVAVALSPLVKESFQKYSDLSEIIAVFVDRFTELPISDCVRTRDLFSKLSKQFDELAGFYSWSRSARAVPSADYPQIQLITQKKLDLMDEFIGEHTLKGSRSAPDPLPPEPEEEPVLEQRKLCSIETNEAETEEGKELVEVMWPPVPPPPPPELGEVVRSLNLQAGNLAGDEADWEKALVESTGENRGKKQGMASAGGGAAEVAIFPNQRIDIVDIVQIIILPRCNITFFNDVMIIVSPLDNSSDNLKGIVRNRIERVTRPNCIISD</sequence>
<proteinExistence type="predicted"/>
<dbReference type="AlphaFoldDB" id="A0AAP0GBV8"/>
<evidence type="ECO:0000256" key="9">
    <source>
        <dbReference type="SAM" id="MobiDB-lite"/>
    </source>
</evidence>
<dbReference type="GO" id="GO:0030136">
    <property type="term" value="C:clathrin-coated vesicle"/>
    <property type="evidence" value="ECO:0007669"/>
    <property type="project" value="UniProtKB-SubCell"/>
</dbReference>
<dbReference type="CDD" id="cd16987">
    <property type="entry name" value="ANTH_N_AP180_plant"/>
    <property type="match status" value="1"/>
</dbReference>
<dbReference type="Pfam" id="PF07651">
    <property type="entry name" value="ANTH"/>
    <property type="match status" value="2"/>
</dbReference>
<keyword evidence="8" id="KW-0968">Cytoplasmic vesicle</keyword>
<evidence type="ECO:0000313" key="11">
    <source>
        <dbReference type="EMBL" id="KAK8950889.1"/>
    </source>
</evidence>
<dbReference type="Proteomes" id="UP001418222">
    <property type="component" value="Unassembled WGS sequence"/>
</dbReference>